<feature type="region of interest" description="Disordered" evidence="2">
    <location>
        <begin position="104"/>
        <end position="132"/>
    </location>
</feature>
<proteinExistence type="predicted"/>
<accession>A0A024TP82</accession>
<evidence type="ECO:0000256" key="2">
    <source>
        <dbReference type="SAM" id="MobiDB-lite"/>
    </source>
</evidence>
<dbReference type="VEuPathDB" id="FungiDB:H310_10594"/>
<protein>
    <submittedName>
        <fullName evidence="3">Uncharacterized protein</fullName>
    </submittedName>
</protein>
<organism evidence="3">
    <name type="scientific">Aphanomyces invadans</name>
    <dbReference type="NCBI Taxonomy" id="157072"/>
    <lineage>
        <taxon>Eukaryota</taxon>
        <taxon>Sar</taxon>
        <taxon>Stramenopiles</taxon>
        <taxon>Oomycota</taxon>
        <taxon>Saprolegniomycetes</taxon>
        <taxon>Saprolegniales</taxon>
        <taxon>Verrucalvaceae</taxon>
        <taxon>Aphanomyces</taxon>
    </lineage>
</organism>
<evidence type="ECO:0000313" key="3">
    <source>
        <dbReference type="EMBL" id="ETV95935.1"/>
    </source>
</evidence>
<dbReference type="GeneID" id="20087644"/>
<sequence length="208" mass="22757">MSKIDDYNAFTTTDWLPRLGAWNASPRTKTVAPADHHGSAGLTIPPPERKREADGSPNVSPPTDRTDTRSAPKKLAVMAEEVMAPEDLGEDVEDADNEYQLCLANPSPAPGSTSLVQDVTGGPGSWIPTSNDPGISVVATLTTTFEVNQKVEAQRFLKQFNDERARLLDDKENRLVGMAEELQRAVEAHEDRRQDDYQKALVALACED</sequence>
<dbReference type="RefSeq" id="XP_008875246.1">
    <property type="nucleotide sequence ID" value="XM_008877024.1"/>
</dbReference>
<gene>
    <name evidence="3" type="ORF">H310_10594</name>
</gene>
<evidence type="ECO:0000256" key="1">
    <source>
        <dbReference type="SAM" id="Coils"/>
    </source>
</evidence>
<dbReference type="EMBL" id="KI913978">
    <property type="protein sequence ID" value="ETV95935.1"/>
    <property type="molecule type" value="Genomic_DNA"/>
</dbReference>
<keyword evidence="1" id="KW-0175">Coiled coil</keyword>
<dbReference type="AlphaFoldDB" id="A0A024TP82"/>
<name>A0A024TP82_9STRA</name>
<feature type="coiled-coil region" evidence="1">
    <location>
        <begin position="168"/>
        <end position="199"/>
    </location>
</feature>
<reference evidence="3" key="1">
    <citation type="submission" date="2013-12" db="EMBL/GenBank/DDBJ databases">
        <title>The Genome Sequence of Aphanomyces invadans NJM9701.</title>
        <authorList>
            <consortium name="The Broad Institute Genomics Platform"/>
            <person name="Russ C."/>
            <person name="Tyler B."/>
            <person name="van West P."/>
            <person name="Dieguez-Uribeondo J."/>
            <person name="Young S.K."/>
            <person name="Zeng Q."/>
            <person name="Gargeya S."/>
            <person name="Fitzgerald M."/>
            <person name="Abouelleil A."/>
            <person name="Alvarado L."/>
            <person name="Chapman S.B."/>
            <person name="Gainer-Dewar J."/>
            <person name="Goldberg J."/>
            <person name="Griggs A."/>
            <person name="Gujja S."/>
            <person name="Hansen M."/>
            <person name="Howarth C."/>
            <person name="Imamovic A."/>
            <person name="Ireland A."/>
            <person name="Larimer J."/>
            <person name="McCowan C."/>
            <person name="Murphy C."/>
            <person name="Pearson M."/>
            <person name="Poon T.W."/>
            <person name="Priest M."/>
            <person name="Roberts A."/>
            <person name="Saif S."/>
            <person name="Shea T."/>
            <person name="Sykes S."/>
            <person name="Wortman J."/>
            <person name="Nusbaum C."/>
            <person name="Birren B."/>
        </authorList>
    </citation>
    <scope>NUCLEOTIDE SEQUENCE [LARGE SCALE GENOMIC DNA]</scope>
    <source>
        <strain evidence="3">NJM9701</strain>
    </source>
</reference>
<feature type="region of interest" description="Disordered" evidence="2">
    <location>
        <begin position="27"/>
        <end position="74"/>
    </location>
</feature>